<gene>
    <name evidence="2" type="ORF">J2X04_000014</name>
</gene>
<feature type="compositionally biased region" description="Polar residues" evidence="1">
    <location>
        <begin position="1"/>
        <end position="14"/>
    </location>
</feature>
<proteinExistence type="predicted"/>
<evidence type="ECO:0000256" key="1">
    <source>
        <dbReference type="SAM" id="MobiDB-lite"/>
    </source>
</evidence>
<dbReference type="RefSeq" id="WP_310050683.1">
    <property type="nucleotide sequence ID" value="NZ_JAVDVW010000001.1"/>
</dbReference>
<protein>
    <submittedName>
        <fullName evidence="2">Uncharacterized protein</fullName>
    </submittedName>
</protein>
<reference evidence="2 3" key="1">
    <citation type="submission" date="2023-07" db="EMBL/GenBank/DDBJ databases">
        <title>Sorghum-associated microbial communities from plants grown in Nebraska, USA.</title>
        <authorList>
            <person name="Schachtman D."/>
        </authorList>
    </citation>
    <scope>NUCLEOTIDE SEQUENCE [LARGE SCALE GENOMIC DNA]</scope>
    <source>
        <strain evidence="2 3">BE187</strain>
    </source>
</reference>
<dbReference type="Proteomes" id="UP001267878">
    <property type="component" value="Unassembled WGS sequence"/>
</dbReference>
<feature type="compositionally biased region" description="Basic and acidic residues" evidence="1">
    <location>
        <begin position="50"/>
        <end position="66"/>
    </location>
</feature>
<evidence type="ECO:0000313" key="3">
    <source>
        <dbReference type="Proteomes" id="UP001267878"/>
    </source>
</evidence>
<name>A0ABU1VJK1_9GAMM</name>
<dbReference type="EMBL" id="JAVDVW010000001">
    <property type="protein sequence ID" value="MDR7097667.1"/>
    <property type="molecule type" value="Genomic_DNA"/>
</dbReference>
<organism evidence="2 3">
    <name type="scientific">Agrilutibacter niabensis</name>
    <dbReference type="NCBI Taxonomy" id="380628"/>
    <lineage>
        <taxon>Bacteria</taxon>
        <taxon>Pseudomonadati</taxon>
        <taxon>Pseudomonadota</taxon>
        <taxon>Gammaproteobacteria</taxon>
        <taxon>Lysobacterales</taxon>
        <taxon>Lysobacteraceae</taxon>
        <taxon>Agrilutibacter</taxon>
    </lineage>
</organism>
<feature type="region of interest" description="Disordered" evidence="1">
    <location>
        <begin position="1"/>
        <end position="71"/>
    </location>
</feature>
<keyword evidence="3" id="KW-1185">Reference proteome</keyword>
<sequence>MSSHDTPWSAQQREWLQALGHEVLMPASAGDGVAAPEPPGDRAGAAPRAAKADVPTKDVPTKDAPTKPEAPLSPLLAALARAADRNPQDSELLAALPDLATLGDVAARRALWPRLRALRRRTP</sequence>
<comment type="caution">
    <text evidence="2">The sequence shown here is derived from an EMBL/GenBank/DDBJ whole genome shotgun (WGS) entry which is preliminary data.</text>
</comment>
<evidence type="ECO:0000313" key="2">
    <source>
        <dbReference type="EMBL" id="MDR7097667.1"/>
    </source>
</evidence>
<accession>A0ABU1VJK1</accession>